<name>A0AAN6Z020_9PEZI</name>
<dbReference type="RefSeq" id="XP_062643676.1">
    <property type="nucleotide sequence ID" value="XM_062786388.1"/>
</dbReference>
<accession>A0AAN6Z020</accession>
<reference evidence="2" key="2">
    <citation type="submission" date="2023-05" db="EMBL/GenBank/DDBJ databases">
        <authorList>
            <consortium name="Lawrence Berkeley National Laboratory"/>
            <person name="Steindorff A."/>
            <person name="Hensen N."/>
            <person name="Bonometti L."/>
            <person name="Westerberg I."/>
            <person name="Brannstrom I.O."/>
            <person name="Guillou S."/>
            <person name="Cros-Aarteil S."/>
            <person name="Calhoun S."/>
            <person name="Haridas S."/>
            <person name="Kuo A."/>
            <person name="Mondo S."/>
            <person name="Pangilinan J."/>
            <person name="Riley R."/>
            <person name="Labutti K."/>
            <person name="Andreopoulos B."/>
            <person name="Lipzen A."/>
            <person name="Chen C."/>
            <person name="Yanf M."/>
            <person name="Daum C."/>
            <person name="Ng V."/>
            <person name="Clum A."/>
            <person name="Ohm R."/>
            <person name="Martin F."/>
            <person name="Silar P."/>
            <person name="Natvig D."/>
            <person name="Lalanne C."/>
            <person name="Gautier V."/>
            <person name="Ament-Velasquez S.L."/>
            <person name="Kruys A."/>
            <person name="Hutchinson M.I."/>
            <person name="Powell A.J."/>
            <person name="Barry K."/>
            <person name="Miller A.N."/>
            <person name="Grigoriev I.V."/>
            <person name="Debuchy R."/>
            <person name="Gladieux P."/>
            <person name="Thoren M.H."/>
            <person name="Johannesson H."/>
        </authorList>
    </citation>
    <scope>NUCLEOTIDE SEQUENCE</scope>
    <source>
        <strain evidence="2">CBS 731.68</strain>
    </source>
</reference>
<proteinExistence type="predicted"/>
<feature type="region of interest" description="Disordered" evidence="1">
    <location>
        <begin position="1"/>
        <end position="29"/>
    </location>
</feature>
<comment type="caution">
    <text evidence="2">The sequence shown here is derived from an EMBL/GenBank/DDBJ whole genome shotgun (WGS) entry which is preliminary data.</text>
</comment>
<organism evidence="2 3">
    <name type="scientific">Parathielavia appendiculata</name>
    <dbReference type="NCBI Taxonomy" id="2587402"/>
    <lineage>
        <taxon>Eukaryota</taxon>
        <taxon>Fungi</taxon>
        <taxon>Dikarya</taxon>
        <taxon>Ascomycota</taxon>
        <taxon>Pezizomycotina</taxon>
        <taxon>Sordariomycetes</taxon>
        <taxon>Sordariomycetidae</taxon>
        <taxon>Sordariales</taxon>
        <taxon>Chaetomiaceae</taxon>
        <taxon>Parathielavia</taxon>
    </lineage>
</organism>
<evidence type="ECO:0000256" key="1">
    <source>
        <dbReference type="SAM" id="MobiDB-lite"/>
    </source>
</evidence>
<gene>
    <name evidence="2" type="ORF">N657DRAFT_243773</name>
</gene>
<dbReference type="Proteomes" id="UP001302602">
    <property type="component" value="Unassembled WGS sequence"/>
</dbReference>
<reference evidence="2" key="1">
    <citation type="journal article" date="2023" name="Mol. Phylogenet. Evol.">
        <title>Genome-scale phylogeny and comparative genomics of the fungal order Sordariales.</title>
        <authorList>
            <person name="Hensen N."/>
            <person name="Bonometti L."/>
            <person name="Westerberg I."/>
            <person name="Brannstrom I.O."/>
            <person name="Guillou S."/>
            <person name="Cros-Aarteil S."/>
            <person name="Calhoun S."/>
            <person name="Haridas S."/>
            <person name="Kuo A."/>
            <person name="Mondo S."/>
            <person name="Pangilinan J."/>
            <person name="Riley R."/>
            <person name="LaButti K."/>
            <person name="Andreopoulos B."/>
            <person name="Lipzen A."/>
            <person name="Chen C."/>
            <person name="Yan M."/>
            <person name="Daum C."/>
            <person name="Ng V."/>
            <person name="Clum A."/>
            <person name="Steindorff A."/>
            <person name="Ohm R.A."/>
            <person name="Martin F."/>
            <person name="Silar P."/>
            <person name="Natvig D.O."/>
            <person name="Lalanne C."/>
            <person name="Gautier V."/>
            <person name="Ament-Velasquez S.L."/>
            <person name="Kruys A."/>
            <person name="Hutchinson M.I."/>
            <person name="Powell A.J."/>
            <person name="Barry K."/>
            <person name="Miller A.N."/>
            <person name="Grigoriev I.V."/>
            <person name="Debuchy R."/>
            <person name="Gladieux P."/>
            <person name="Hiltunen Thoren M."/>
            <person name="Johannesson H."/>
        </authorList>
    </citation>
    <scope>NUCLEOTIDE SEQUENCE</scope>
    <source>
        <strain evidence="2">CBS 731.68</strain>
    </source>
</reference>
<feature type="compositionally biased region" description="Basic residues" evidence="1">
    <location>
        <begin position="10"/>
        <end position="26"/>
    </location>
</feature>
<evidence type="ECO:0000313" key="3">
    <source>
        <dbReference type="Proteomes" id="UP001302602"/>
    </source>
</evidence>
<protein>
    <submittedName>
        <fullName evidence="2">Uncharacterized protein</fullName>
    </submittedName>
</protein>
<keyword evidence="3" id="KW-1185">Reference proteome</keyword>
<evidence type="ECO:0000313" key="2">
    <source>
        <dbReference type="EMBL" id="KAK4119903.1"/>
    </source>
</evidence>
<sequence>MKTTTTERSLRKRFSRSTPSARKRSARYSVTLTRSCTRGSDSPGYARPSSSQFALLSSHKVRCA</sequence>
<feature type="non-terminal residue" evidence="2">
    <location>
        <position position="64"/>
    </location>
</feature>
<dbReference type="AlphaFoldDB" id="A0AAN6Z020"/>
<dbReference type="EMBL" id="MU853243">
    <property type="protein sequence ID" value="KAK4119903.1"/>
    <property type="molecule type" value="Genomic_DNA"/>
</dbReference>
<dbReference type="GeneID" id="87823154"/>